<proteinExistence type="predicted"/>
<reference evidence="1 2" key="1">
    <citation type="journal article" date="2015" name="Nat. Commun.">
        <title>Lucilia cuprina genome unlocks parasitic fly biology to underpin future interventions.</title>
        <authorList>
            <person name="Anstead C.A."/>
            <person name="Korhonen P.K."/>
            <person name="Young N.D."/>
            <person name="Hall R.S."/>
            <person name="Jex A.R."/>
            <person name="Murali S.C."/>
            <person name="Hughes D.S."/>
            <person name="Lee S.F."/>
            <person name="Perry T."/>
            <person name="Stroehlein A.J."/>
            <person name="Ansell B.R."/>
            <person name="Breugelmans B."/>
            <person name="Hofmann A."/>
            <person name="Qu J."/>
            <person name="Dugan S."/>
            <person name="Lee S.L."/>
            <person name="Chao H."/>
            <person name="Dinh H."/>
            <person name="Han Y."/>
            <person name="Doddapaneni H.V."/>
            <person name="Worley K.C."/>
            <person name="Muzny D.M."/>
            <person name="Ioannidis P."/>
            <person name="Waterhouse R.M."/>
            <person name="Zdobnov E.M."/>
            <person name="James P.J."/>
            <person name="Bagnall N.H."/>
            <person name="Kotze A.C."/>
            <person name="Gibbs R.A."/>
            <person name="Richards S."/>
            <person name="Batterham P."/>
            <person name="Gasser R.B."/>
        </authorList>
    </citation>
    <scope>NUCLEOTIDE SEQUENCE [LARGE SCALE GENOMIC DNA]</scope>
    <source>
        <strain evidence="1 2">LS</strain>
        <tissue evidence="1">Full body</tissue>
    </source>
</reference>
<keyword evidence="2" id="KW-1185">Reference proteome</keyword>
<dbReference type="Proteomes" id="UP000037069">
    <property type="component" value="Unassembled WGS sequence"/>
</dbReference>
<protein>
    <submittedName>
        <fullName evidence="1">Uncharacterized protein</fullName>
    </submittedName>
</protein>
<accession>A0A0L0C976</accession>
<evidence type="ECO:0000313" key="2">
    <source>
        <dbReference type="Proteomes" id="UP000037069"/>
    </source>
</evidence>
<name>A0A0L0C976_LUCCU</name>
<dbReference type="EMBL" id="JRES01000720">
    <property type="protein sequence ID" value="KNC28978.1"/>
    <property type="molecule type" value="Genomic_DNA"/>
</dbReference>
<gene>
    <name evidence="1" type="ORF">FF38_13797</name>
</gene>
<evidence type="ECO:0000313" key="1">
    <source>
        <dbReference type="EMBL" id="KNC28978.1"/>
    </source>
</evidence>
<comment type="caution">
    <text evidence="1">The sequence shown here is derived from an EMBL/GenBank/DDBJ whole genome shotgun (WGS) entry which is preliminary data.</text>
</comment>
<sequence>MSSPFSFNPCRSKSIELSGRVSSGFVTAIECLKLKYSLPAPSIAESISCANSAASKSRLCLTYKCRSSEQLDNFHCGMNACKLNSLFTTDLRIWVDDSSSLSSTSLRSKDQAISEALFRCGKSAKSFSCNQSQASVGFSSAVRTQAAAKLSNIGKTLVANPLASLRAAVNKPQLAKTIDNSCGPALRNECISLRCSDNFIRASVCNISILMCLISRTTT</sequence>
<dbReference type="AlphaFoldDB" id="A0A0L0C976"/>
<organism evidence="1 2">
    <name type="scientific">Lucilia cuprina</name>
    <name type="common">Green bottle fly</name>
    <name type="synonym">Australian sheep blowfly</name>
    <dbReference type="NCBI Taxonomy" id="7375"/>
    <lineage>
        <taxon>Eukaryota</taxon>
        <taxon>Metazoa</taxon>
        <taxon>Ecdysozoa</taxon>
        <taxon>Arthropoda</taxon>
        <taxon>Hexapoda</taxon>
        <taxon>Insecta</taxon>
        <taxon>Pterygota</taxon>
        <taxon>Neoptera</taxon>
        <taxon>Endopterygota</taxon>
        <taxon>Diptera</taxon>
        <taxon>Brachycera</taxon>
        <taxon>Muscomorpha</taxon>
        <taxon>Oestroidea</taxon>
        <taxon>Calliphoridae</taxon>
        <taxon>Luciliinae</taxon>
        <taxon>Lucilia</taxon>
    </lineage>
</organism>